<feature type="coiled-coil region" evidence="1">
    <location>
        <begin position="952"/>
        <end position="1025"/>
    </location>
</feature>
<dbReference type="VEuPathDB" id="TriTrypDB:TRSC58_00182"/>
<name>A0A061JD66_TRYRA</name>
<protein>
    <submittedName>
        <fullName evidence="3">Uncharacterized protein</fullName>
    </submittedName>
</protein>
<keyword evidence="4" id="KW-1185">Reference proteome</keyword>
<dbReference type="OrthoDB" id="273694at2759"/>
<organism evidence="3 4">
    <name type="scientific">Trypanosoma rangeli SC58</name>
    <dbReference type="NCBI Taxonomy" id="429131"/>
    <lineage>
        <taxon>Eukaryota</taxon>
        <taxon>Discoba</taxon>
        <taxon>Euglenozoa</taxon>
        <taxon>Kinetoplastea</taxon>
        <taxon>Metakinetoplastina</taxon>
        <taxon>Trypanosomatida</taxon>
        <taxon>Trypanosomatidae</taxon>
        <taxon>Trypanosoma</taxon>
        <taxon>Herpetosoma</taxon>
    </lineage>
</organism>
<comment type="caution">
    <text evidence="3">The sequence shown here is derived from an EMBL/GenBank/DDBJ whole genome shotgun (WGS) entry which is preliminary data.</text>
</comment>
<evidence type="ECO:0000313" key="4">
    <source>
        <dbReference type="Proteomes" id="UP000031737"/>
    </source>
</evidence>
<dbReference type="EMBL" id="AUPL01000182">
    <property type="protein sequence ID" value="ESL12056.1"/>
    <property type="molecule type" value="Genomic_DNA"/>
</dbReference>
<reference evidence="3 4" key="1">
    <citation type="submission" date="2013-07" db="EMBL/GenBank/DDBJ databases">
        <authorList>
            <person name="Stoco P.H."/>
            <person name="Wagner G."/>
            <person name="Gerber A."/>
            <person name="Zaha A."/>
            <person name="Thompson C."/>
            <person name="Bartholomeu D.C."/>
            <person name="Luckemeyer D.D."/>
            <person name="Bahia D."/>
            <person name="Loreto E."/>
            <person name="Prestes E.B."/>
            <person name="Lima F.M."/>
            <person name="Rodrigues-Luiz G."/>
            <person name="Vallejo G.A."/>
            <person name="Filho J.F."/>
            <person name="Monteiro K.M."/>
            <person name="Tyler K.M."/>
            <person name="de Almeida L.G."/>
            <person name="Ortiz M.F."/>
            <person name="Siervo M.A."/>
            <person name="de Moraes M.H."/>
            <person name="Cunha O.L."/>
            <person name="Mendonca-Neto R."/>
            <person name="Silva R."/>
            <person name="Teixeira S.M."/>
            <person name="Murta S.M."/>
            <person name="Sincero T.C."/>
            <person name="Mendes T.A."/>
            <person name="Urmenyi T.P."/>
            <person name="Silva V.G."/>
            <person name="da Rocha W.D."/>
            <person name="Andersson B."/>
            <person name="Romanha A.J."/>
            <person name="Steindel M."/>
            <person name="de Vasconcelos A.T."/>
            <person name="Grisard E.C."/>
        </authorList>
    </citation>
    <scope>NUCLEOTIDE SEQUENCE [LARGE SCALE GENOMIC DNA]</scope>
    <source>
        <strain evidence="3 4">SC58</strain>
    </source>
</reference>
<keyword evidence="1" id="KW-0175">Coiled coil</keyword>
<dbReference type="AlphaFoldDB" id="A0A061JD66"/>
<evidence type="ECO:0000256" key="1">
    <source>
        <dbReference type="SAM" id="Coils"/>
    </source>
</evidence>
<dbReference type="Proteomes" id="UP000031737">
    <property type="component" value="Unassembled WGS sequence"/>
</dbReference>
<feature type="compositionally biased region" description="Basic and acidic residues" evidence="2">
    <location>
        <begin position="788"/>
        <end position="801"/>
    </location>
</feature>
<accession>A0A061JD66</accession>
<evidence type="ECO:0000256" key="2">
    <source>
        <dbReference type="SAM" id="MobiDB-lite"/>
    </source>
</evidence>
<feature type="region of interest" description="Disordered" evidence="2">
    <location>
        <begin position="1048"/>
        <end position="1078"/>
    </location>
</feature>
<feature type="region of interest" description="Disordered" evidence="2">
    <location>
        <begin position="242"/>
        <end position="266"/>
    </location>
</feature>
<sequence length="1078" mass="120677">MSAPDIGGSISSDRGNVRMVTLGAIEPLQTAPGGTSIPSLMETQREVKVPKQRLPAAPEDPLMNRLRFRYATKPKEQMYAKLPSAVTRLPASVGKESQNTVEASTAAVHEEVVGMLCRNLPLIADSSAQLETELPGRERVGAGKPINLDDRITPQTLYTLLHKGRALASKMAARKRGNLIEEEIKPPPNAKVDALRTQVNRLEPPYVGHMLQAKVFDRARNDEDLTLRDVFPITSLHSKRKRSKWRSTQEFHSPLLSPPPSRMEDTGIENELSILSTPTAEKSTDNVAPTLSLPLTRSTNVGDDASVIEQVVAYASEKRRPLVGWNSPSEKIDGIPHPHPSYAPVFSVLDAVLAVSKEYEKMQQSWPGACTMQMSASRQAIIDRISSWESSVIPRSLWVSINNPTFPGSRRHKIDADASGNLPKKSSVVFPAAKATGRAQVYLLADALDRMFQEIPGTLAVLADKGIAKRLLPAAPDKDGLSVYRSDSDVERIINSQAIEESDSAHRMYVEAADKVMKIADVGFIEVIRQVAGTCMERGALLDALRLLVMDVTSSCLWLVGYCKDQARREARARQELILASRKDVEEVIMLRDEVRKARQEEAMLRRANGELEYRASMYDTLLERLQLKDKNFSKHPADEHLHMLMELEDAYTQMTVKGLEELYASQNAGSTETNKVFDAPTTHVNALKQEEKQVARDELYVESYRLLAALSEAMRVVDDTCEPLYDSLLLPSPLSSSKVATTKWAEIARAVGSYEIEKKHRQRVFDVFERWNGMQGKTVPESGATLDAERGAKDGDHTQLPEKTGSPAPTPTFESTEPMTKKGGDVKKRLQFITKKDLADMGVTDCTPEEINELYSRDFDGAAFLRLEYNLPSEYEMTPRVICDMIHDATESLRHIKLRVNALANSGLVKESLKPPMRPPACPEDACALCGRRDRVAMEQKNRTDAMQRVANEIQRRYDEVVKKCQKTESERENYRREIQRYQIREKKQQEEWHMLENELRQANAVLVEENRRLAEQMNSARNSMTEAGSGHSNSRLMPALSFSSDMAMGSEEFESETVDWEKENGDGESRLSNSCE</sequence>
<evidence type="ECO:0000313" key="3">
    <source>
        <dbReference type="EMBL" id="ESL12056.1"/>
    </source>
</evidence>
<feature type="compositionally biased region" description="Basic and acidic residues" evidence="2">
    <location>
        <begin position="1061"/>
        <end position="1071"/>
    </location>
</feature>
<proteinExistence type="predicted"/>
<feature type="region of interest" description="Disordered" evidence="2">
    <location>
        <begin position="777"/>
        <end position="827"/>
    </location>
</feature>
<gene>
    <name evidence="3" type="ORF">TRSC58_00182</name>
</gene>